<evidence type="ECO:0000256" key="3">
    <source>
        <dbReference type="PROSITE-ProRule" id="PRU10038"/>
    </source>
</evidence>
<dbReference type="SUPFAM" id="SSF53474">
    <property type="entry name" value="alpha/beta-Hydrolases"/>
    <property type="match status" value="1"/>
</dbReference>
<dbReference type="VEuPathDB" id="FungiDB:DFL_003905"/>
<protein>
    <recommendedName>
        <fullName evidence="5">Alpha/beta hydrolase fold-3 domain-containing protein</fullName>
    </recommendedName>
</protein>
<evidence type="ECO:0000256" key="4">
    <source>
        <dbReference type="SAM" id="Phobius"/>
    </source>
</evidence>
<sequence length="401" mass="44324">MASNAKFEISFAPTTGKDLSLREKVGVLFMATKLVAALPFLALRAFLGGKSKSGKSWVYELRSRLLHFALARLHPRQINLVNPPSAVRIKAVSKQLKVPVTFEEVEGGGKVHWWGERKGGKVFFHIHGGGYNLGIGGHHLLWLHRTQELLKSRGVEADLAILEYSLTPIARYPTQMVQSVEALRLLIEKYNYDPANIIISGDSAGGALVLSVASHILHPHPAIKPLVLPESSPKLGGLIAMSPWTSFATEYNSMQNPTGKDVVFPYFVNVWSRWLVDRPDEPRHQSLPPTDKKYTWDEYNQAGQADPSWWTGFPAKKSIVLIGNDETLRDSIVDFGKKFREGVEKGVPAGSVGDVVDIVLCEGEIHTECLYDTPVAKVQKVPGKMAEAIWAFSEDVLKAAE</sequence>
<comment type="similarity">
    <text evidence="1">Belongs to the 'GDXG' lipolytic enzyme family.</text>
</comment>
<gene>
    <name evidence="6" type="ORF">DFL_003905</name>
</gene>
<dbReference type="AlphaFoldDB" id="A0A437A3G8"/>
<reference evidence="6 7" key="1">
    <citation type="submission" date="2019-01" db="EMBL/GenBank/DDBJ databases">
        <title>Intercellular communication is required for trap formation in the nematode-trapping fungus Duddingtonia flagrans.</title>
        <authorList>
            <person name="Youssar L."/>
            <person name="Wernet V."/>
            <person name="Hensel N."/>
            <person name="Hildebrandt H.-G."/>
            <person name="Fischer R."/>
        </authorList>
    </citation>
    <scope>NUCLEOTIDE SEQUENCE [LARGE SCALE GENOMIC DNA]</scope>
    <source>
        <strain evidence="6 7">CBS H-5679</strain>
    </source>
</reference>
<dbReference type="PANTHER" id="PTHR48081:SF31">
    <property type="entry name" value="STERYL ACETYL HYDROLASE MUG81-RELATED"/>
    <property type="match status" value="1"/>
</dbReference>
<dbReference type="RefSeq" id="XP_067491131.1">
    <property type="nucleotide sequence ID" value="XM_067632910.1"/>
</dbReference>
<dbReference type="GO" id="GO:0016787">
    <property type="term" value="F:hydrolase activity"/>
    <property type="evidence" value="ECO:0007669"/>
    <property type="project" value="UniProtKB-KW"/>
</dbReference>
<keyword evidence="2" id="KW-0378">Hydrolase</keyword>
<evidence type="ECO:0000256" key="1">
    <source>
        <dbReference type="ARBA" id="ARBA00010515"/>
    </source>
</evidence>
<dbReference type="Gene3D" id="3.40.50.1820">
    <property type="entry name" value="alpha/beta hydrolase"/>
    <property type="match status" value="1"/>
</dbReference>
<dbReference type="InterPro" id="IPR033140">
    <property type="entry name" value="Lipase_GDXG_put_SER_AS"/>
</dbReference>
<evidence type="ECO:0000313" key="6">
    <source>
        <dbReference type="EMBL" id="RVD85587.1"/>
    </source>
</evidence>
<organism evidence="6 7">
    <name type="scientific">Arthrobotrys flagrans</name>
    <name type="common">Nematode-trapping fungus</name>
    <name type="synonym">Trichothecium flagrans</name>
    <dbReference type="NCBI Taxonomy" id="97331"/>
    <lineage>
        <taxon>Eukaryota</taxon>
        <taxon>Fungi</taxon>
        <taxon>Dikarya</taxon>
        <taxon>Ascomycota</taxon>
        <taxon>Pezizomycotina</taxon>
        <taxon>Orbiliomycetes</taxon>
        <taxon>Orbiliales</taxon>
        <taxon>Orbiliaceae</taxon>
        <taxon>Arthrobotrys</taxon>
    </lineage>
</organism>
<keyword evidence="4" id="KW-0812">Transmembrane</keyword>
<feature type="transmembrane region" description="Helical" evidence="4">
    <location>
        <begin position="25"/>
        <end position="47"/>
    </location>
</feature>
<dbReference type="Proteomes" id="UP000283090">
    <property type="component" value="Unassembled WGS sequence"/>
</dbReference>
<evidence type="ECO:0000313" key="7">
    <source>
        <dbReference type="Proteomes" id="UP000283090"/>
    </source>
</evidence>
<evidence type="ECO:0000259" key="5">
    <source>
        <dbReference type="Pfam" id="PF07859"/>
    </source>
</evidence>
<dbReference type="OrthoDB" id="2152029at2759"/>
<dbReference type="InterPro" id="IPR013094">
    <property type="entry name" value="AB_hydrolase_3"/>
</dbReference>
<name>A0A437A3G8_ARTFL</name>
<keyword evidence="7" id="KW-1185">Reference proteome</keyword>
<accession>A0A437A3G8</accession>
<proteinExistence type="inferred from homology"/>
<comment type="caution">
    <text evidence="6">The sequence shown here is derived from an EMBL/GenBank/DDBJ whole genome shotgun (WGS) entry which is preliminary data.</text>
</comment>
<feature type="active site" evidence="3">
    <location>
        <position position="203"/>
    </location>
</feature>
<dbReference type="InterPro" id="IPR050300">
    <property type="entry name" value="GDXG_lipolytic_enzyme"/>
</dbReference>
<dbReference type="EMBL" id="SAEB01000006">
    <property type="protein sequence ID" value="RVD85587.1"/>
    <property type="molecule type" value="Genomic_DNA"/>
</dbReference>
<evidence type="ECO:0000256" key="2">
    <source>
        <dbReference type="ARBA" id="ARBA00022801"/>
    </source>
</evidence>
<dbReference type="PROSITE" id="PS01174">
    <property type="entry name" value="LIPASE_GDXG_SER"/>
    <property type="match status" value="1"/>
</dbReference>
<dbReference type="PANTHER" id="PTHR48081">
    <property type="entry name" value="AB HYDROLASE SUPERFAMILY PROTEIN C4A8.06C"/>
    <property type="match status" value="1"/>
</dbReference>
<keyword evidence="4" id="KW-1133">Transmembrane helix</keyword>
<keyword evidence="4" id="KW-0472">Membrane</keyword>
<dbReference type="InterPro" id="IPR029058">
    <property type="entry name" value="AB_hydrolase_fold"/>
</dbReference>
<dbReference type="STRING" id="97331.A0A437A3G8"/>
<dbReference type="GeneID" id="93586216"/>
<dbReference type="Pfam" id="PF07859">
    <property type="entry name" value="Abhydrolase_3"/>
    <property type="match status" value="1"/>
</dbReference>
<feature type="domain" description="Alpha/beta hydrolase fold-3" evidence="5">
    <location>
        <begin position="124"/>
        <end position="341"/>
    </location>
</feature>